<keyword evidence="3 5" id="KW-1133">Transmembrane helix</keyword>
<comment type="subcellular location">
    <subcellularLocation>
        <location evidence="1">Membrane</location>
        <topology evidence="1">Multi-pass membrane protein</topology>
    </subcellularLocation>
</comment>
<dbReference type="GO" id="GO:0016874">
    <property type="term" value="F:ligase activity"/>
    <property type="evidence" value="ECO:0007669"/>
    <property type="project" value="UniProtKB-KW"/>
</dbReference>
<feature type="transmembrane region" description="Helical" evidence="5">
    <location>
        <begin position="346"/>
        <end position="372"/>
    </location>
</feature>
<dbReference type="InterPro" id="IPR007016">
    <property type="entry name" value="O-antigen_ligase-rel_domated"/>
</dbReference>
<dbReference type="EMBL" id="JAUCBP010000012">
    <property type="protein sequence ID" value="MDM7861975.1"/>
    <property type="molecule type" value="Genomic_DNA"/>
</dbReference>
<feature type="transmembrane region" description="Helical" evidence="5">
    <location>
        <begin position="219"/>
        <end position="239"/>
    </location>
</feature>
<evidence type="ECO:0000256" key="5">
    <source>
        <dbReference type="SAM" id="Phobius"/>
    </source>
</evidence>
<evidence type="ECO:0000256" key="3">
    <source>
        <dbReference type="ARBA" id="ARBA00022989"/>
    </source>
</evidence>
<feature type="transmembrane region" description="Helical" evidence="5">
    <location>
        <begin position="6"/>
        <end position="28"/>
    </location>
</feature>
<evidence type="ECO:0000256" key="1">
    <source>
        <dbReference type="ARBA" id="ARBA00004141"/>
    </source>
</evidence>
<gene>
    <name evidence="7" type="ORF">QTP81_15330</name>
</gene>
<feature type="transmembrane region" description="Helical" evidence="5">
    <location>
        <begin position="314"/>
        <end position="334"/>
    </location>
</feature>
<name>A0ABT7T0R4_9ALTE</name>
<feature type="domain" description="O-antigen ligase-related" evidence="6">
    <location>
        <begin position="179"/>
        <end position="322"/>
    </location>
</feature>
<evidence type="ECO:0000259" key="6">
    <source>
        <dbReference type="Pfam" id="PF04932"/>
    </source>
</evidence>
<comment type="caution">
    <text evidence="7">The sequence shown here is derived from an EMBL/GenBank/DDBJ whole genome shotgun (WGS) entry which is preliminary data.</text>
</comment>
<feature type="transmembrane region" description="Helical" evidence="5">
    <location>
        <begin position="89"/>
        <end position="109"/>
    </location>
</feature>
<accession>A0ABT7T0R4</accession>
<evidence type="ECO:0000256" key="4">
    <source>
        <dbReference type="ARBA" id="ARBA00023136"/>
    </source>
</evidence>
<evidence type="ECO:0000313" key="7">
    <source>
        <dbReference type="EMBL" id="MDM7861975.1"/>
    </source>
</evidence>
<reference evidence="7 8" key="1">
    <citation type="submission" date="2023-06" db="EMBL/GenBank/DDBJ databases">
        <title>Alteromonas sp. ASW11-36 isolated from intertidal sand.</title>
        <authorList>
            <person name="Li Y."/>
        </authorList>
    </citation>
    <scope>NUCLEOTIDE SEQUENCE [LARGE SCALE GENOMIC DNA]</scope>
    <source>
        <strain evidence="7 8">ASW11-36</strain>
    </source>
</reference>
<keyword evidence="4 5" id="KW-0472">Membrane</keyword>
<feature type="transmembrane region" description="Helical" evidence="5">
    <location>
        <begin position="35"/>
        <end position="57"/>
    </location>
</feature>
<keyword evidence="8" id="KW-1185">Reference proteome</keyword>
<dbReference type="Proteomes" id="UP001234343">
    <property type="component" value="Unassembled WGS sequence"/>
</dbReference>
<feature type="transmembrane region" description="Helical" evidence="5">
    <location>
        <begin position="141"/>
        <end position="159"/>
    </location>
</feature>
<feature type="transmembrane region" description="Helical" evidence="5">
    <location>
        <begin position="195"/>
        <end position="212"/>
    </location>
</feature>
<dbReference type="InterPro" id="IPR051533">
    <property type="entry name" value="WaaL-like"/>
</dbReference>
<sequence>MFQKFGGSIFGLVPNFALMVVAICLSLFYSKKMPLVVNFESFCVFSFTVILCISLFWSIAPQYGLSKVISMLLTILLAYSLFIPFKMKLNFLLICLLASFALYAVQLYLDYGSFAQLFLQIGTRFRLGWNDAGNAFNPISIARYMAYSILLIFIVYPAWRPLISNHIWLNTFRTFLLILFVCSSVYLFFSGTKTPILALVICFLILFFKSNLSKVLKFSVLSIGIFGATFLLVAGVKVVPGLTDSQAAYIESRFLDVESAVGDRAYQGSRATDNIELKAFLIGNGTGSFGYSNLKMDIRDYPHNIFAEVLYENGIFAVILLIVIYVMIVLNCILSKDLLSSFCSFSALFFGINAFFSGDLITNNLIFFFALVTSLVKRGQLKECT</sequence>
<keyword evidence="2 5" id="KW-0812">Transmembrane</keyword>
<organism evidence="7 8">
    <name type="scientific">Alteromonas arenosi</name>
    <dbReference type="NCBI Taxonomy" id="3055817"/>
    <lineage>
        <taxon>Bacteria</taxon>
        <taxon>Pseudomonadati</taxon>
        <taxon>Pseudomonadota</taxon>
        <taxon>Gammaproteobacteria</taxon>
        <taxon>Alteromonadales</taxon>
        <taxon>Alteromonadaceae</taxon>
        <taxon>Alteromonas/Salinimonas group</taxon>
        <taxon>Alteromonas</taxon>
    </lineage>
</organism>
<keyword evidence="7" id="KW-0436">Ligase</keyword>
<feature type="transmembrane region" description="Helical" evidence="5">
    <location>
        <begin position="63"/>
        <end position="82"/>
    </location>
</feature>
<dbReference type="PANTHER" id="PTHR37422">
    <property type="entry name" value="TEICHURONIC ACID BIOSYNTHESIS PROTEIN TUAE"/>
    <property type="match status" value="1"/>
</dbReference>
<evidence type="ECO:0000313" key="8">
    <source>
        <dbReference type="Proteomes" id="UP001234343"/>
    </source>
</evidence>
<dbReference type="PANTHER" id="PTHR37422:SF17">
    <property type="entry name" value="O-ANTIGEN LIGASE"/>
    <property type="match status" value="1"/>
</dbReference>
<proteinExistence type="predicted"/>
<evidence type="ECO:0000256" key="2">
    <source>
        <dbReference type="ARBA" id="ARBA00022692"/>
    </source>
</evidence>
<dbReference type="Pfam" id="PF04932">
    <property type="entry name" value="Wzy_C"/>
    <property type="match status" value="1"/>
</dbReference>
<protein>
    <submittedName>
        <fullName evidence="7">O-antigen ligase family protein</fullName>
    </submittedName>
</protein>